<dbReference type="EMBL" id="JAACJN010000069">
    <property type="protein sequence ID" value="KAF5379571.1"/>
    <property type="molecule type" value="Genomic_DNA"/>
</dbReference>
<evidence type="ECO:0000259" key="2">
    <source>
        <dbReference type="Pfam" id="PF20415"/>
    </source>
</evidence>
<dbReference type="AlphaFoldDB" id="A0A8H5HAD2"/>
<name>A0A8H5HAD2_9AGAR</name>
<feature type="compositionally biased region" description="Low complexity" evidence="1">
    <location>
        <begin position="66"/>
        <end position="80"/>
    </location>
</feature>
<evidence type="ECO:0000313" key="3">
    <source>
        <dbReference type="EMBL" id="KAF5379571.1"/>
    </source>
</evidence>
<evidence type="ECO:0000256" key="1">
    <source>
        <dbReference type="SAM" id="MobiDB-lite"/>
    </source>
</evidence>
<dbReference type="InterPro" id="IPR046522">
    <property type="entry name" value="DUF6699"/>
</dbReference>
<dbReference type="Proteomes" id="UP000518752">
    <property type="component" value="Unassembled WGS sequence"/>
</dbReference>
<keyword evidence="4" id="KW-1185">Reference proteome</keyword>
<dbReference type="Pfam" id="PF20415">
    <property type="entry name" value="DUF6699"/>
    <property type="match status" value="1"/>
</dbReference>
<gene>
    <name evidence="3" type="ORF">D9757_009265</name>
</gene>
<organism evidence="3 4">
    <name type="scientific">Collybiopsis confluens</name>
    <dbReference type="NCBI Taxonomy" id="2823264"/>
    <lineage>
        <taxon>Eukaryota</taxon>
        <taxon>Fungi</taxon>
        <taxon>Dikarya</taxon>
        <taxon>Basidiomycota</taxon>
        <taxon>Agaricomycotina</taxon>
        <taxon>Agaricomycetes</taxon>
        <taxon>Agaricomycetidae</taxon>
        <taxon>Agaricales</taxon>
        <taxon>Marasmiineae</taxon>
        <taxon>Omphalotaceae</taxon>
        <taxon>Collybiopsis</taxon>
    </lineage>
</organism>
<dbReference type="OrthoDB" id="3144234at2759"/>
<reference evidence="3 4" key="1">
    <citation type="journal article" date="2020" name="ISME J.">
        <title>Uncovering the hidden diversity of litter-decomposition mechanisms in mushroom-forming fungi.</title>
        <authorList>
            <person name="Floudas D."/>
            <person name="Bentzer J."/>
            <person name="Ahren D."/>
            <person name="Johansson T."/>
            <person name="Persson P."/>
            <person name="Tunlid A."/>
        </authorList>
    </citation>
    <scope>NUCLEOTIDE SEQUENCE [LARGE SCALE GENOMIC DNA]</scope>
    <source>
        <strain evidence="3 4">CBS 406.79</strain>
    </source>
</reference>
<feature type="domain" description="DUF6699" evidence="2">
    <location>
        <begin position="109"/>
        <end position="233"/>
    </location>
</feature>
<comment type="caution">
    <text evidence="3">The sequence shown here is derived from an EMBL/GenBank/DDBJ whole genome shotgun (WGS) entry which is preliminary data.</text>
</comment>
<feature type="region of interest" description="Disordered" evidence="1">
    <location>
        <begin position="66"/>
        <end position="86"/>
    </location>
</feature>
<sequence length="250" mass="28150">MALRAGRDPQPVAEEESMIDAAITIKQSDFKQKLVTTTIAVRSTKKMQAQKSVRWTDSNLFYAIPPTQSPVSSSSSGSPGPMTPPPVEPAELRLNELLRFKANLGYNLDLSKDPRRGNVLSNDVMNSPMTEPGISFVQVAAHRVPFVIRIGNEGKRITVGDLFYRLHLALRENVPNEVLNRERPEDKKAVMDAFRMRYESLKERNIAESVHEEGEGPRKIDYLRGRRMFAGVEMILSSRGDPPTLRLHVR</sequence>
<proteinExistence type="predicted"/>
<accession>A0A8H5HAD2</accession>
<evidence type="ECO:0000313" key="4">
    <source>
        <dbReference type="Proteomes" id="UP000518752"/>
    </source>
</evidence>
<protein>
    <recommendedName>
        <fullName evidence="2">DUF6699 domain-containing protein</fullName>
    </recommendedName>
</protein>